<protein>
    <recommendedName>
        <fullName evidence="3">Flagellar assembly protein FliH</fullName>
    </recommendedName>
</protein>
<dbReference type="SUPFAM" id="SSF160527">
    <property type="entry name" value="V-type ATPase subunit E-like"/>
    <property type="match status" value="1"/>
</dbReference>
<evidence type="ECO:0000256" key="2">
    <source>
        <dbReference type="ARBA" id="ARBA00006602"/>
    </source>
</evidence>
<evidence type="ECO:0000256" key="5">
    <source>
        <dbReference type="ARBA" id="ARBA00022795"/>
    </source>
</evidence>
<dbReference type="Proteomes" id="UP000663570">
    <property type="component" value="Chromosome"/>
</dbReference>
<dbReference type="RefSeq" id="WP_206256139.1">
    <property type="nucleotide sequence ID" value="NZ_CP071060.1"/>
</dbReference>
<evidence type="ECO:0000256" key="6">
    <source>
        <dbReference type="ARBA" id="ARBA00022927"/>
    </source>
</evidence>
<dbReference type="Pfam" id="PF02108">
    <property type="entry name" value="FliH"/>
    <property type="match status" value="1"/>
</dbReference>
<evidence type="ECO:0000256" key="4">
    <source>
        <dbReference type="ARBA" id="ARBA00022448"/>
    </source>
</evidence>
<sequence>MANELVIRANQATGAYRRVQFEDFAAPQVLDEPEPAIDMASAPEPVAEPIIEPEPELPTGPIEIAPGVHLPTADEVDQIHQEAYKAGYDIGYEEGSARGRLEAAELHQLLGQFKDTLDHLDESIGAEILALSLEVARLVVREQIKQRPESLLVVIREALAQLPQQHAVLHVNSADDALVRQYLGEQHAHAGHRIVEDDSVERGGCRIEVAGTLLDATVATRWRRVVENLSREHPWEDE</sequence>
<organism evidence="9 10">
    <name type="scientific">Niveibacterium microcysteis</name>
    <dbReference type="NCBI Taxonomy" id="2811415"/>
    <lineage>
        <taxon>Bacteria</taxon>
        <taxon>Pseudomonadati</taxon>
        <taxon>Pseudomonadota</taxon>
        <taxon>Betaproteobacteria</taxon>
        <taxon>Rhodocyclales</taxon>
        <taxon>Rhodocyclaceae</taxon>
        <taxon>Niveibacterium</taxon>
    </lineage>
</organism>
<dbReference type="InterPro" id="IPR018035">
    <property type="entry name" value="Flagellar_FliH/T3SS_HrpE"/>
</dbReference>
<keyword evidence="10" id="KW-1185">Reference proteome</keyword>
<evidence type="ECO:0000313" key="9">
    <source>
        <dbReference type="EMBL" id="QSI78766.1"/>
    </source>
</evidence>
<keyword evidence="9" id="KW-0969">Cilium</keyword>
<comment type="function">
    <text evidence="1">Needed for flagellar regrowth and assembly.</text>
</comment>
<dbReference type="PANTHER" id="PTHR34982">
    <property type="entry name" value="YOP PROTEINS TRANSLOCATION PROTEIN L"/>
    <property type="match status" value="1"/>
</dbReference>
<gene>
    <name evidence="9" type="ORF">JY500_09245</name>
</gene>
<keyword evidence="7" id="KW-1006">Bacterial flagellum protein export</keyword>
<dbReference type="EMBL" id="CP071060">
    <property type="protein sequence ID" value="QSI78766.1"/>
    <property type="molecule type" value="Genomic_DNA"/>
</dbReference>
<evidence type="ECO:0000259" key="8">
    <source>
        <dbReference type="Pfam" id="PF02108"/>
    </source>
</evidence>
<evidence type="ECO:0000256" key="7">
    <source>
        <dbReference type="ARBA" id="ARBA00023225"/>
    </source>
</evidence>
<keyword evidence="9" id="KW-0282">Flagellum</keyword>
<comment type="similarity">
    <text evidence="2">Belongs to the FliH family.</text>
</comment>
<evidence type="ECO:0000256" key="1">
    <source>
        <dbReference type="ARBA" id="ARBA00003041"/>
    </source>
</evidence>
<evidence type="ECO:0000256" key="3">
    <source>
        <dbReference type="ARBA" id="ARBA00016507"/>
    </source>
</evidence>
<dbReference type="InterPro" id="IPR051472">
    <property type="entry name" value="T3SS_Stator/FliH"/>
</dbReference>
<accession>A0ABX7MCR0</accession>
<evidence type="ECO:0000313" key="10">
    <source>
        <dbReference type="Proteomes" id="UP000663570"/>
    </source>
</evidence>
<keyword evidence="5" id="KW-1005">Bacterial flagellum biogenesis</keyword>
<dbReference type="PANTHER" id="PTHR34982:SF1">
    <property type="entry name" value="FLAGELLAR ASSEMBLY PROTEIN FLIH"/>
    <property type="match status" value="1"/>
</dbReference>
<reference evidence="9 10" key="1">
    <citation type="submission" date="2021-02" db="EMBL/GenBank/DDBJ databases">
        <title>Niveibacterium changnyeongensis HC41.</title>
        <authorList>
            <person name="Kang M."/>
        </authorList>
    </citation>
    <scope>NUCLEOTIDE SEQUENCE [LARGE SCALE GENOMIC DNA]</scope>
    <source>
        <strain evidence="9 10">HC41</strain>
    </source>
</reference>
<keyword evidence="4" id="KW-0813">Transport</keyword>
<keyword evidence="9" id="KW-0966">Cell projection</keyword>
<proteinExistence type="inferred from homology"/>
<feature type="domain" description="Flagellar assembly protein FliH/Type III secretion system HrpE" evidence="8">
    <location>
        <begin position="102"/>
        <end position="225"/>
    </location>
</feature>
<name>A0ABX7MCR0_9RHOO</name>
<keyword evidence="6" id="KW-0653">Protein transport</keyword>